<feature type="region of interest" description="Disordered" evidence="1">
    <location>
        <begin position="75"/>
        <end position="190"/>
    </location>
</feature>
<feature type="compositionally biased region" description="Basic and acidic residues" evidence="1">
    <location>
        <begin position="174"/>
        <end position="185"/>
    </location>
</feature>
<feature type="compositionally biased region" description="Gly residues" evidence="1">
    <location>
        <begin position="132"/>
        <end position="147"/>
    </location>
</feature>
<comment type="caution">
    <text evidence="2">The sequence shown here is derived from an EMBL/GenBank/DDBJ whole genome shotgun (WGS) entry which is preliminary data.</text>
</comment>
<dbReference type="AlphaFoldDB" id="A0A4D9CMM0"/>
<dbReference type="Proteomes" id="UP000355283">
    <property type="component" value="Unassembled WGS sequence"/>
</dbReference>
<accession>A0A4D9CMM0</accession>
<feature type="compositionally biased region" description="Basic and acidic residues" evidence="1">
    <location>
        <begin position="148"/>
        <end position="159"/>
    </location>
</feature>
<keyword evidence="3" id="KW-1185">Reference proteome</keyword>
<reference evidence="2 3" key="1">
    <citation type="submission" date="2019-01" db="EMBL/GenBank/DDBJ databases">
        <title>Nuclear Genome Assembly of the Microalgal Biofuel strain Nannochloropsis salina CCMP1776.</title>
        <authorList>
            <person name="Hovde B."/>
        </authorList>
    </citation>
    <scope>NUCLEOTIDE SEQUENCE [LARGE SCALE GENOMIC DNA]</scope>
    <source>
        <strain evidence="2 3">CCMP1776</strain>
    </source>
</reference>
<gene>
    <name evidence="2" type="ORF">NSK_008307</name>
</gene>
<sequence length="334" mass="35429">MSERRRPKASGKGEGTSTCYSRASDADSRQAYVWEDVYTAEVGSLWNALGKMEDRVPAPSKDTLSAISSPCSRLYTLPAHSLPTPPHPCAERTSTPLQSEEDDAKGPERKGITALEKLLSRLSVPATEAKVGGKGGGGGGGKGGGGRGEGRGSRKEGGQKRRKGATSGKKWYLRRGEGEGGKEGGVESTEEEIAVAQIWREGGKEGGKDGGKEGGREELDAVLAIVEAGACRVGGEGGEGQLKDRLGALLAGREEDIRRLEDDCARLANASLALGPQTRLLVGKIRAIREERRDKEGLREKVMAVNRILAQRIRDFEDKYPSSLPPSSSSSSSS</sequence>
<evidence type="ECO:0000256" key="1">
    <source>
        <dbReference type="SAM" id="MobiDB-lite"/>
    </source>
</evidence>
<proteinExistence type="predicted"/>
<feature type="non-terminal residue" evidence="2">
    <location>
        <position position="334"/>
    </location>
</feature>
<feature type="region of interest" description="Disordered" evidence="1">
    <location>
        <begin position="1"/>
        <end position="26"/>
    </location>
</feature>
<evidence type="ECO:0000313" key="2">
    <source>
        <dbReference type="EMBL" id="TFJ80361.1"/>
    </source>
</evidence>
<dbReference type="EMBL" id="SDOX01000169">
    <property type="protein sequence ID" value="TFJ80361.1"/>
    <property type="molecule type" value="Genomic_DNA"/>
</dbReference>
<evidence type="ECO:0000313" key="3">
    <source>
        <dbReference type="Proteomes" id="UP000355283"/>
    </source>
</evidence>
<name>A0A4D9CMM0_9STRA</name>
<protein>
    <submittedName>
        <fullName evidence="2">Uncharacterized protein</fullName>
    </submittedName>
</protein>
<organism evidence="2 3">
    <name type="scientific">Nannochloropsis salina CCMP1776</name>
    <dbReference type="NCBI Taxonomy" id="1027361"/>
    <lineage>
        <taxon>Eukaryota</taxon>
        <taxon>Sar</taxon>
        <taxon>Stramenopiles</taxon>
        <taxon>Ochrophyta</taxon>
        <taxon>Eustigmatophyceae</taxon>
        <taxon>Eustigmatales</taxon>
        <taxon>Monodopsidaceae</taxon>
        <taxon>Microchloropsis</taxon>
        <taxon>Microchloropsis salina</taxon>
    </lineage>
</organism>